<organism evidence="1 2">
    <name type="scientific">Thelephora ganbajun</name>
    <name type="common">Ganba fungus</name>
    <dbReference type="NCBI Taxonomy" id="370292"/>
    <lineage>
        <taxon>Eukaryota</taxon>
        <taxon>Fungi</taxon>
        <taxon>Dikarya</taxon>
        <taxon>Basidiomycota</taxon>
        <taxon>Agaricomycotina</taxon>
        <taxon>Agaricomycetes</taxon>
        <taxon>Thelephorales</taxon>
        <taxon>Thelephoraceae</taxon>
        <taxon>Thelephora</taxon>
    </lineage>
</organism>
<keyword evidence="2" id="KW-1185">Reference proteome</keyword>
<evidence type="ECO:0000313" key="1">
    <source>
        <dbReference type="EMBL" id="KAF9647232.1"/>
    </source>
</evidence>
<accession>A0ACB6ZCD5</accession>
<reference evidence="1" key="1">
    <citation type="submission" date="2019-10" db="EMBL/GenBank/DDBJ databases">
        <authorList>
            <consortium name="DOE Joint Genome Institute"/>
            <person name="Kuo A."/>
            <person name="Miyauchi S."/>
            <person name="Kiss E."/>
            <person name="Drula E."/>
            <person name="Kohler A."/>
            <person name="Sanchez-Garcia M."/>
            <person name="Andreopoulos B."/>
            <person name="Barry K.W."/>
            <person name="Bonito G."/>
            <person name="Buee M."/>
            <person name="Carver A."/>
            <person name="Chen C."/>
            <person name="Cichocki N."/>
            <person name="Clum A."/>
            <person name="Culley D."/>
            <person name="Crous P.W."/>
            <person name="Fauchery L."/>
            <person name="Girlanda M."/>
            <person name="Hayes R."/>
            <person name="Keri Z."/>
            <person name="Labutti K."/>
            <person name="Lipzen A."/>
            <person name="Lombard V."/>
            <person name="Magnuson J."/>
            <person name="Maillard F."/>
            <person name="Morin E."/>
            <person name="Murat C."/>
            <person name="Nolan M."/>
            <person name="Ohm R."/>
            <person name="Pangilinan J."/>
            <person name="Pereira M."/>
            <person name="Perotto S."/>
            <person name="Peter M."/>
            <person name="Riley R."/>
            <person name="Sitrit Y."/>
            <person name="Stielow B."/>
            <person name="Szollosi G."/>
            <person name="Zifcakova L."/>
            <person name="Stursova M."/>
            <person name="Spatafora J.W."/>
            <person name="Tedersoo L."/>
            <person name="Vaario L.-M."/>
            <person name="Yamada A."/>
            <person name="Yan M."/>
            <person name="Wang P."/>
            <person name="Xu J."/>
            <person name="Bruns T."/>
            <person name="Baldrian P."/>
            <person name="Vilgalys R."/>
            <person name="Henrissat B."/>
            <person name="Grigoriev I.V."/>
            <person name="Hibbett D."/>
            <person name="Nagy L.G."/>
            <person name="Martin F.M."/>
        </authorList>
    </citation>
    <scope>NUCLEOTIDE SEQUENCE</scope>
    <source>
        <strain evidence="1">P2</strain>
    </source>
</reference>
<comment type="caution">
    <text evidence="1">The sequence shown here is derived from an EMBL/GenBank/DDBJ whole genome shotgun (WGS) entry which is preliminary data.</text>
</comment>
<gene>
    <name evidence="1" type="ORF">BDM02DRAFT_2734047</name>
</gene>
<evidence type="ECO:0000313" key="2">
    <source>
        <dbReference type="Proteomes" id="UP000886501"/>
    </source>
</evidence>
<dbReference type="Proteomes" id="UP000886501">
    <property type="component" value="Unassembled WGS sequence"/>
</dbReference>
<dbReference type="EMBL" id="MU118038">
    <property type="protein sequence ID" value="KAF9647232.1"/>
    <property type="molecule type" value="Genomic_DNA"/>
</dbReference>
<protein>
    <submittedName>
        <fullName evidence="1">Uncharacterized protein</fullName>
    </submittedName>
</protein>
<proteinExistence type="predicted"/>
<reference evidence="1" key="2">
    <citation type="journal article" date="2020" name="Nat. Commun.">
        <title>Large-scale genome sequencing of mycorrhizal fungi provides insights into the early evolution of symbiotic traits.</title>
        <authorList>
            <person name="Miyauchi S."/>
            <person name="Kiss E."/>
            <person name="Kuo A."/>
            <person name="Drula E."/>
            <person name="Kohler A."/>
            <person name="Sanchez-Garcia M."/>
            <person name="Morin E."/>
            <person name="Andreopoulos B."/>
            <person name="Barry K.W."/>
            <person name="Bonito G."/>
            <person name="Buee M."/>
            <person name="Carver A."/>
            <person name="Chen C."/>
            <person name="Cichocki N."/>
            <person name="Clum A."/>
            <person name="Culley D."/>
            <person name="Crous P.W."/>
            <person name="Fauchery L."/>
            <person name="Girlanda M."/>
            <person name="Hayes R.D."/>
            <person name="Keri Z."/>
            <person name="LaButti K."/>
            <person name="Lipzen A."/>
            <person name="Lombard V."/>
            <person name="Magnuson J."/>
            <person name="Maillard F."/>
            <person name="Murat C."/>
            <person name="Nolan M."/>
            <person name="Ohm R.A."/>
            <person name="Pangilinan J."/>
            <person name="Pereira M.F."/>
            <person name="Perotto S."/>
            <person name="Peter M."/>
            <person name="Pfister S."/>
            <person name="Riley R."/>
            <person name="Sitrit Y."/>
            <person name="Stielow J.B."/>
            <person name="Szollosi G."/>
            <person name="Zifcakova L."/>
            <person name="Stursova M."/>
            <person name="Spatafora J.W."/>
            <person name="Tedersoo L."/>
            <person name="Vaario L.M."/>
            <person name="Yamada A."/>
            <person name="Yan M."/>
            <person name="Wang P."/>
            <person name="Xu J."/>
            <person name="Bruns T."/>
            <person name="Baldrian P."/>
            <person name="Vilgalys R."/>
            <person name="Dunand C."/>
            <person name="Henrissat B."/>
            <person name="Grigoriev I.V."/>
            <person name="Hibbett D."/>
            <person name="Nagy L.G."/>
            <person name="Martin F.M."/>
        </authorList>
    </citation>
    <scope>NUCLEOTIDE SEQUENCE</scope>
    <source>
        <strain evidence="1">P2</strain>
    </source>
</reference>
<name>A0ACB6ZCD5_THEGA</name>
<sequence>MGSSRLPAELTDHIIDFYHDDRRTLPNCALTHSSWLTANRFHLFNAITTTGVYERTVRAIQLKSIIQERPSKLSKRWSSVLPYIRAVKVESLLSFDRRLRNAAHFAHVIRRFDGLERLSVSSAHVKLSDVTFARPNDICPFLSSFPRSQCLELSSVGSNNSAESSLPAERVLSDAPIAKLRMTTGSMWFVTRSLARIASSLSRLYDFGIAYQNIRQRGLPQLAEAIQRVRSLRFSASC</sequence>